<proteinExistence type="predicted"/>
<dbReference type="AlphaFoldDB" id="A0A931B5Z0"/>
<evidence type="ECO:0000313" key="1">
    <source>
        <dbReference type="EMBL" id="MBF9071714.1"/>
    </source>
</evidence>
<sequence>MRPAHAIPPLFTGLCDDAALFPPGDAPVKEAVPAHHAHRKAWYAPLVGPFLLGADRIAEVGAAAGEEPLDVVLVVRAGPAALPAAMAELAKWPALRLLGVELGPDAEGSPAESAARGCAALDRELPGQHVTGAVELRRGPGLELTLDVVAASPYRAKYRTGGLDSAAFPSVEELAAFVTGCAAREVAFKCTAGLHHAVRHTDPATGFTHHGFLNILLAAHFAVQGADVEAVSQVLGDHGADGLASVAADLTLTQSMAARGAFTAYGTCSVLEPLEDLSALGLLPTV</sequence>
<dbReference type="EMBL" id="JADPRT010000013">
    <property type="protein sequence ID" value="MBF9071714.1"/>
    <property type="molecule type" value="Genomic_DNA"/>
</dbReference>
<organism evidence="1 2">
    <name type="scientific">Streptacidiphilus fuscans</name>
    <dbReference type="NCBI Taxonomy" id="2789292"/>
    <lineage>
        <taxon>Bacteria</taxon>
        <taxon>Bacillati</taxon>
        <taxon>Actinomycetota</taxon>
        <taxon>Actinomycetes</taxon>
        <taxon>Kitasatosporales</taxon>
        <taxon>Streptomycetaceae</taxon>
        <taxon>Streptacidiphilus</taxon>
    </lineage>
</organism>
<dbReference type="Proteomes" id="UP000657385">
    <property type="component" value="Unassembled WGS sequence"/>
</dbReference>
<gene>
    <name evidence="1" type="ORF">I2501_27190</name>
</gene>
<dbReference type="RefSeq" id="WP_196196890.1">
    <property type="nucleotide sequence ID" value="NZ_JADPRT010000013.1"/>
</dbReference>
<keyword evidence="2" id="KW-1185">Reference proteome</keyword>
<name>A0A931B5Z0_9ACTN</name>
<comment type="caution">
    <text evidence="1">The sequence shown here is derived from an EMBL/GenBank/DDBJ whole genome shotgun (WGS) entry which is preliminary data.</text>
</comment>
<accession>A0A931B5Z0</accession>
<evidence type="ECO:0000313" key="2">
    <source>
        <dbReference type="Proteomes" id="UP000657385"/>
    </source>
</evidence>
<protein>
    <submittedName>
        <fullName evidence="1">Uncharacterized protein</fullName>
    </submittedName>
</protein>
<reference evidence="1" key="1">
    <citation type="submission" date="2020-11" db="EMBL/GenBank/DDBJ databases">
        <title>Isolation and identification of active actinomycetes.</title>
        <authorList>
            <person name="Yu B."/>
        </authorList>
    </citation>
    <scope>NUCLEOTIDE SEQUENCE</scope>
    <source>
        <strain evidence="1">NEAU-YB345</strain>
    </source>
</reference>